<keyword evidence="5" id="KW-1185">Reference proteome</keyword>
<organism evidence="4 5">
    <name type="scientific">Patiria miniata</name>
    <name type="common">Bat star</name>
    <name type="synonym">Asterina miniata</name>
    <dbReference type="NCBI Taxonomy" id="46514"/>
    <lineage>
        <taxon>Eukaryota</taxon>
        <taxon>Metazoa</taxon>
        <taxon>Echinodermata</taxon>
        <taxon>Eleutherozoa</taxon>
        <taxon>Asterozoa</taxon>
        <taxon>Asteroidea</taxon>
        <taxon>Valvatacea</taxon>
        <taxon>Valvatida</taxon>
        <taxon>Asterinidae</taxon>
        <taxon>Patiria</taxon>
    </lineage>
</organism>
<feature type="domain" description="2'-5'-oligoadenylate synthetase 1" evidence="3">
    <location>
        <begin position="178"/>
        <end position="325"/>
    </location>
</feature>
<protein>
    <recommendedName>
        <fullName evidence="6">2'-5' oligoadenylate synthase</fullName>
    </recommendedName>
</protein>
<evidence type="ECO:0000259" key="2">
    <source>
        <dbReference type="Pfam" id="PF01909"/>
    </source>
</evidence>
<dbReference type="SUPFAM" id="SSF81631">
    <property type="entry name" value="PAP/OAS1 substrate-binding domain"/>
    <property type="match status" value="1"/>
</dbReference>
<dbReference type="GeneID" id="119718752"/>
<accession>A0A913YZC5</accession>
<dbReference type="RefSeq" id="XP_038044085.1">
    <property type="nucleotide sequence ID" value="XM_038188157.1"/>
</dbReference>
<dbReference type="Gene3D" id="1.10.1410.20">
    <property type="entry name" value="2'-5'-oligoadenylate synthetase 1, domain 2"/>
    <property type="match status" value="1"/>
</dbReference>
<dbReference type="GO" id="GO:0005829">
    <property type="term" value="C:cytosol"/>
    <property type="evidence" value="ECO:0007669"/>
    <property type="project" value="TreeGrafter"/>
</dbReference>
<dbReference type="AlphaFoldDB" id="A0A913YZC5"/>
<dbReference type="RefSeq" id="XP_038044086.1">
    <property type="nucleotide sequence ID" value="XM_038188158.1"/>
</dbReference>
<proteinExistence type="inferred from homology"/>
<dbReference type="Gene3D" id="3.30.460.10">
    <property type="entry name" value="Beta Polymerase, domain 2"/>
    <property type="match status" value="1"/>
</dbReference>
<reference evidence="4" key="1">
    <citation type="submission" date="2022-11" db="UniProtKB">
        <authorList>
            <consortium name="EnsemblMetazoa"/>
        </authorList>
    </citation>
    <scope>IDENTIFICATION</scope>
</reference>
<dbReference type="GO" id="GO:0001730">
    <property type="term" value="F:2'-5'-oligoadenylate synthetase activity"/>
    <property type="evidence" value="ECO:0007669"/>
    <property type="project" value="TreeGrafter"/>
</dbReference>
<sequence>MASANSEPWCLPPSKLEKWYNENVQKGTASFDATCREAVNDVVRSIQRICSTDGDMFNVSEIFKGGSLGKGTMVQNLSDVDLVAFINPPYLQHIHTVEAKRYRKQLRKVISKMKAALRKEAKFFTHLVKNISSSTFLVKFTIVVGDRPLKVDLLPTASIPPGVEGRALFETMMTRSSEDRELYSVSFAKSQVDFVKRQPGCVKELIRLVKNWAYTELPEELQKSYPLELITIFKWQRAGKPESFNKTRGLKDVLRSLQAIKALRTYHMAQYSCSKQLAKSIFCQQPSKGPIMLDPVNPTNNVFEIYQRAGNSKKISRAARKTLGSELLKNVTLASRRRKHWGDPAV</sequence>
<evidence type="ECO:0000259" key="3">
    <source>
        <dbReference type="Pfam" id="PF10421"/>
    </source>
</evidence>
<name>A0A913YZC5_PATMI</name>
<evidence type="ECO:0000313" key="5">
    <source>
        <dbReference type="Proteomes" id="UP000887568"/>
    </source>
</evidence>
<dbReference type="GO" id="GO:0003725">
    <property type="term" value="F:double-stranded RNA binding"/>
    <property type="evidence" value="ECO:0007669"/>
    <property type="project" value="TreeGrafter"/>
</dbReference>
<dbReference type="SUPFAM" id="SSF81301">
    <property type="entry name" value="Nucleotidyltransferase"/>
    <property type="match status" value="1"/>
</dbReference>
<dbReference type="Pfam" id="PF01909">
    <property type="entry name" value="NTP_transf_2"/>
    <property type="match status" value="1"/>
</dbReference>
<dbReference type="EnsemblMetazoa" id="XM_038188158.1">
    <property type="protein sequence ID" value="XP_038044086.1"/>
    <property type="gene ID" value="LOC119718752"/>
</dbReference>
<dbReference type="PROSITE" id="PS50152">
    <property type="entry name" value="25A_SYNTH_3"/>
    <property type="match status" value="1"/>
</dbReference>
<evidence type="ECO:0000256" key="1">
    <source>
        <dbReference type="ARBA" id="ARBA00009526"/>
    </source>
</evidence>
<dbReference type="InterPro" id="IPR018952">
    <property type="entry name" value="2-5-oligoAdlate_synth_1_dom2/C"/>
</dbReference>
<feature type="domain" description="Polymerase nucleotidyl transferase" evidence="2">
    <location>
        <begin position="49"/>
        <end position="113"/>
    </location>
</feature>
<dbReference type="InterPro" id="IPR043519">
    <property type="entry name" value="NT_sf"/>
</dbReference>
<dbReference type="Pfam" id="PF10421">
    <property type="entry name" value="OAS1_C"/>
    <property type="match status" value="1"/>
</dbReference>
<evidence type="ECO:0000313" key="4">
    <source>
        <dbReference type="EnsemblMetazoa" id="XP_038044086.1"/>
    </source>
</evidence>
<dbReference type="PANTHER" id="PTHR11258:SF11">
    <property type="entry name" value="C2H2-TYPE DOMAIN-CONTAINING PROTEIN"/>
    <property type="match status" value="1"/>
</dbReference>
<dbReference type="GO" id="GO:0016020">
    <property type="term" value="C:membrane"/>
    <property type="evidence" value="ECO:0007669"/>
    <property type="project" value="TreeGrafter"/>
</dbReference>
<dbReference type="InterPro" id="IPR002934">
    <property type="entry name" value="Polymerase_NTP_transf_dom"/>
</dbReference>
<dbReference type="PANTHER" id="PTHR11258">
    <property type="entry name" value="2-5 OLIGOADENYLATE SYNTHETASE"/>
    <property type="match status" value="1"/>
</dbReference>
<dbReference type="Proteomes" id="UP000887568">
    <property type="component" value="Unplaced"/>
</dbReference>
<dbReference type="OrthoDB" id="9978031at2759"/>
<dbReference type="GO" id="GO:0005654">
    <property type="term" value="C:nucleoplasm"/>
    <property type="evidence" value="ECO:0007669"/>
    <property type="project" value="TreeGrafter"/>
</dbReference>
<comment type="similarity">
    <text evidence="1">Belongs to the 2-5A synthase family.</text>
</comment>
<dbReference type="OMA" id="SWILLPQ"/>
<evidence type="ECO:0008006" key="6">
    <source>
        <dbReference type="Google" id="ProtNLM"/>
    </source>
</evidence>
<dbReference type="EnsemblMetazoa" id="XM_038188157.1">
    <property type="protein sequence ID" value="XP_038044085.1"/>
    <property type="gene ID" value="LOC119718752"/>
</dbReference>